<protein>
    <recommendedName>
        <fullName evidence="5">FAD-binding domain-containing protein</fullName>
    </recommendedName>
</protein>
<dbReference type="InterPro" id="IPR036188">
    <property type="entry name" value="FAD/NAD-bd_sf"/>
</dbReference>
<comment type="cofactor">
    <cofactor evidence="1">
        <name>FAD</name>
        <dbReference type="ChEBI" id="CHEBI:57692"/>
    </cofactor>
</comment>
<evidence type="ECO:0000256" key="1">
    <source>
        <dbReference type="ARBA" id="ARBA00001974"/>
    </source>
</evidence>
<dbReference type="EMBL" id="VBZC01000004">
    <property type="protein sequence ID" value="TLS47349.1"/>
    <property type="molecule type" value="Genomic_DNA"/>
</dbReference>
<dbReference type="Gene3D" id="3.50.50.60">
    <property type="entry name" value="FAD/NAD(P)-binding domain"/>
    <property type="match status" value="1"/>
</dbReference>
<dbReference type="SUPFAM" id="SSF51905">
    <property type="entry name" value="FAD/NAD(P)-binding domain"/>
    <property type="match status" value="1"/>
</dbReference>
<dbReference type="RefSeq" id="WP_138043800.1">
    <property type="nucleotide sequence ID" value="NZ_VBZC01000004.1"/>
</dbReference>
<dbReference type="InterPro" id="IPR002938">
    <property type="entry name" value="FAD-bd"/>
</dbReference>
<evidence type="ECO:0000256" key="4">
    <source>
        <dbReference type="ARBA" id="ARBA00023002"/>
    </source>
</evidence>
<organism evidence="6 7">
    <name type="scientific">Streptomyces montanus</name>
    <dbReference type="NCBI Taxonomy" id="2580423"/>
    <lineage>
        <taxon>Bacteria</taxon>
        <taxon>Bacillati</taxon>
        <taxon>Actinomycetota</taxon>
        <taxon>Actinomycetes</taxon>
        <taxon>Kitasatosporales</taxon>
        <taxon>Streptomycetaceae</taxon>
        <taxon>Streptomyces</taxon>
    </lineage>
</organism>
<dbReference type="PANTHER" id="PTHR46496:SF1">
    <property type="entry name" value="ZEAXANTHIN EPOXIDASE, CHLOROPLASTIC"/>
    <property type="match status" value="1"/>
</dbReference>
<feature type="domain" description="FAD-binding" evidence="5">
    <location>
        <begin position="9"/>
        <end position="168"/>
    </location>
</feature>
<evidence type="ECO:0000259" key="5">
    <source>
        <dbReference type="Pfam" id="PF01494"/>
    </source>
</evidence>
<keyword evidence="2" id="KW-0285">Flavoprotein</keyword>
<dbReference type="AlphaFoldDB" id="A0A5R9FXC2"/>
<evidence type="ECO:0000256" key="3">
    <source>
        <dbReference type="ARBA" id="ARBA00022827"/>
    </source>
</evidence>
<evidence type="ECO:0000313" key="6">
    <source>
        <dbReference type="EMBL" id="TLS47349.1"/>
    </source>
</evidence>
<dbReference type="PANTHER" id="PTHR46496">
    <property type="match status" value="1"/>
</dbReference>
<dbReference type="Proteomes" id="UP000305906">
    <property type="component" value="Unassembled WGS sequence"/>
</dbReference>
<reference evidence="6 7" key="1">
    <citation type="submission" date="2019-05" db="EMBL/GenBank/DDBJ databases">
        <title>Streptomyces sp. NEAU-C151, a novel actinomycete isolated from soil.</title>
        <authorList>
            <person name="Han L."/>
            <person name="Jiang H."/>
        </authorList>
    </citation>
    <scope>NUCLEOTIDE SEQUENCE [LARGE SCALE GENOMIC DNA]</scope>
    <source>
        <strain evidence="6 7">NEAU-C151</strain>
    </source>
</reference>
<name>A0A5R9FXC2_9ACTN</name>
<evidence type="ECO:0000313" key="7">
    <source>
        <dbReference type="Proteomes" id="UP000305906"/>
    </source>
</evidence>
<dbReference type="Pfam" id="PF01494">
    <property type="entry name" value="FAD_binding_3"/>
    <property type="match status" value="2"/>
</dbReference>
<feature type="domain" description="FAD-binding" evidence="5">
    <location>
        <begin position="280"/>
        <end position="341"/>
    </location>
</feature>
<accession>A0A5R9FXC2</accession>
<keyword evidence="4" id="KW-0560">Oxidoreductase</keyword>
<gene>
    <name evidence="6" type="ORF">FE633_04810</name>
</gene>
<keyword evidence="3" id="KW-0274">FAD</keyword>
<proteinExistence type="predicted"/>
<dbReference type="GO" id="GO:0016491">
    <property type="term" value="F:oxidoreductase activity"/>
    <property type="evidence" value="ECO:0007669"/>
    <property type="project" value="UniProtKB-KW"/>
</dbReference>
<comment type="caution">
    <text evidence="6">The sequence shown here is derived from an EMBL/GenBank/DDBJ whole genome shotgun (WGS) entry which is preliminary data.</text>
</comment>
<dbReference type="GO" id="GO:0071949">
    <property type="term" value="F:FAD binding"/>
    <property type="evidence" value="ECO:0007669"/>
    <property type="project" value="InterPro"/>
</dbReference>
<sequence>MSAPRIRRALIAGGGIGGIATALALQQQGIESTVFESAPRLRDGGAGLHIWTNGMLALEYLGLADEVRKTAPAQDICSFADWRGNSIGDWPVGEFVAKYGQPTVAIGRSELHGIMRDALVAPVRTGAEVTGYTQDPDGVTVRFADGTEERGDILIGADGIHSAVRGQLLGPEPPHYTGYIAWRGHAKLGPEEIPPGSFLGLFGRGTRFTYYDIAPGVVHWMSVANGPAGGRDQGTGEDTLRMLRSRHHGWVDPVARILEATDPDSIIRNDVIERKPDPVWGNGRVTLLGDAAHAVSFNIGQGACLAIEDALVLAEHLSHPSTENDVVGALRGYEAERRTRTAPMQLLAARIGRAGALENPLAVWVRDKLMKAAWTRVAFAAAEKEHVAYGTRWRERALQDQH</sequence>
<dbReference type="PRINTS" id="PR00420">
    <property type="entry name" value="RNGMNOXGNASE"/>
</dbReference>
<keyword evidence="7" id="KW-1185">Reference proteome</keyword>
<evidence type="ECO:0000256" key="2">
    <source>
        <dbReference type="ARBA" id="ARBA00022630"/>
    </source>
</evidence>